<reference evidence="1" key="1">
    <citation type="submission" date="2020-09" db="EMBL/GenBank/DDBJ databases">
        <title>Hoyosella lacisalsi sp. nov., a halotolerant actinobacterium isolated from soil of Lake Gudzhirganskoe.</title>
        <authorList>
            <person name="Yang Q."/>
            <person name="Guo P.Y."/>
            <person name="Liu S.W."/>
            <person name="Li F.N."/>
            <person name="Sun C.H."/>
        </authorList>
    </citation>
    <scope>NUCLEOTIDE SEQUENCE</scope>
    <source>
        <strain evidence="1">G463</strain>
    </source>
</reference>
<accession>A0A927PLW8</accession>
<gene>
    <name evidence="1" type="ORF">HT102_04895</name>
</gene>
<evidence type="ECO:0000313" key="2">
    <source>
        <dbReference type="Proteomes" id="UP000642993"/>
    </source>
</evidence>
<dbReference type="EMBL" id="JACYWE010000002">
    <property type="protein sequence ID" value="MBD8505822.1"/>
    <property type="molecule type" value="Genomic_DNA"/>
</dbReference>
<dbReference type="InterPro" id="IPR024495">
    <property type="entry name" value="DUF2771"/>
</dbReference>
<dbReference type="Pfam" id="PF10969">
    <property type="entry name" value="DUF2771"/>
    <property type="match status" value="1"/>
</dbReference>
<keyword evidence="2" id="KW-1185">Reference proteome</keyword>
<dbReference type="RefSeq" id="WP_192038279.1">
    <property type="nucleotide sequence ID" value="NZ_JACYWE010000002.1"/>
</dbReference>
<evidence type="ECO:0000313" key="1">
    <source>
        <dbReference type="EMBL" id="MBD8505822.1"/>
    </source>
</evidence>
<dbReference type="AlphaFoldDB" id="A0A927PLW8"/>
<name>A0A927PLW8_9ACTN</name>
<proteinExistence type="predicted"/>
<protein>
    <submittedName>
        <fullName evidence="1">DUF2771 family protein</fullName>
    </submittedName>
</protein>
<comment type="caution">
    <text evidence="1">The sequence shown here is derived from an EMBL/GenBank/DDBJ whole genome shotgun (WGS) entry which is preliminary data.</text>
</comment>
<organism evidence="1 2">
    <name type="scientific">Lolliginicoccus lacisalsi</name>
    <dbReference type="NCBI Taxonomy" id="2742202"/>
    <lineage>
        <taxon>Bacteria</taxon>
        <taxon>Bacillati</taxon>
        <taxon>Actinomycetota</taxon>
        <taxon>Actinomycetes</taxon>
        <taxon>Mycobacteriales</taxon>
        <taxon>Hoyosellaceae</taxon>
        <taxon>Lolliginicoccus</taxon>
    </lineage>
</organism>
<sequence>MSIIPRKFLMIAIAVVVVSTLAVATIVGLQVRFGRDDVHRPHLAVFASGENHQIGPIQYCDPDGIRETVSEFSDMPMDSIEQQTAFNDALAEVCDEPQMPTIIEAAQGDTVQISLPKEMTRNSLRVQALYEPADSEDAFLDTTYGPGDRHSLSIPVNDEEGRVLGGIQLDMPTVFVDNTGAEQLGTFATWIMFVDIAQEPASS</sequence>
<dbReference type="Proteomes" id="UP000642993">
    <property type="component" value="Unassembled WGS sequence"/>
</dbReference>